<sequence length="158" mass="17237">MPHHALDITLTRTLTRAELDQTVRTWPLVANRDTIRLMAVVRAKSPGKAWSRLRRQTGGRLPVDAITTHYPGPTGQVLLNVVFPPAAHAALTIAAERAGQPLRLFVQGSVHRALARWTDEEADRLDLAVRDLLAGTTPAQFLAALGRTLTRTPGAMPC</sequence>
<dbReference type="Proteomes" id="UP000182100">
    <property type="component" value="Unassembled WGS sequence"/>
</dbReference>
<reference evidence="2" key="1">
    <citation type="submission" date="2016-10" db="EMBL/GenBank/DDBJ databases">
        <authorList>
            <person name="Varghese N."/>
            <person name="Submissions S."/>
        </authorList>
    </citation>
    <scope>NUCLEOTIDE SEQUENCE [LARGE SCALE GENOMIC DNA]</scope>
    <source>
        <strain evidence="2">CGMCC 4.3504</strain>
    </source>
</reference>
<keyword evidence="2" id="KW-1185">Reference proteome</keyword>
<name>A0A1G7BBV4_9ACTN</name>
<gene>
    <name evidence="1" type="ORF">SAMN05216505_12230</name>
</gene>
<accession>A0A1G7BBV4</accession>
<evidence type="ECO:0000313" key="2">
    <source>
        <dbReference type="Proteomes" id="UP000182100"/>
    </source>
</evidence>
<organism evidence="1 2">
    <name type="scientific">Streptomyces prasinopilosus</name>
    <dbReference type="NCBI Taxonomy" id="67344"/>
    <lineage>
        <taxon>Bacteria</taxon>
        <taxon>Bacillati</taxon>
        <taxon>Actinomycetota</taxon>
        <taxon>Actinomycetes</taxon>
        <taxon>Kitasatosporales</taxon>
        <taxon>Streptomycetaceae</taxon>
        <taxon>Streptomyces</taxon>
    </lineage>
</organism>
<dbReference type="EMBL" id="FMZK01000022">
    <property type="protein sequence ID" value="SDE24290.1"/>
    <property type="molecule type" value="Genomic_DNA"/>
</dbReference>
<dbReference type="STRING" id="67344.SAMN05216505_12230"/>
<evidence type="ECO:0000313" key="1">
    <source>
        <dbReference type="EMBL" id="SDE24290.1"/>
    </source>
</evidence>
<dbReference type="AlphaFoldDB" id="A0A1G7BBV4"/>
<proteinExistence type="predicted"/>
<protein>
    <submittedName>
        <fullName evidence="1">Uncharacterized protein</fullName>
    </submittedName>
</protein>